<dbReference type="EMBL" id="AP024169">
    <property type="protein sequence ID" value="BCN31885.1"/>
    <property type="molecule type" value="Genomic_DNA"/>
</dbReference>
<keyword evidence="1" id="KW-0472">Membrane</keyword>
<dbReference type="RefSeq" id="WP_271712974.1">
    <property type="nucleotide sequence ID" value="NZ_AP024169.1"/>
</dbReference>
<reference evidence="2 3" key="1">
    <citation type="submission" date="2020-11" db="EMBL/GenBank/DDBJ databases">
        <title>Draft genome sequencing of a Lachnospiraceae strain isolated from anoxic soil subjected to BSD treatment.</title>
        <authorList>
            <person name="Uek A."/>
            <person name="Tonouchi A."/>
        </authorList>
    </citation>
    <scope>NUCLEOTIDE SEQUENCE [LARGE SCALE GENOMIC DNA]</scope>
    <source>
        <strain evidence="2 3">TB5</strain>
    </source>
</reference>
<keyword evidence="1" id="KW-1133">Transmembrane helix</keyword>
<keyword evidence="3" id="KW-1185">Reference proteome</keyword>
<evidence type="ECO:0000256" key="1">
    <source>
        <dbReference type="SAM" id="Phobius"/>
    </source>
</evidence>
<keyword evidence="1" id="KW-0812">Transmembrane</keyword>
<evidence type="ECO:0000313" key="2">
    <source>
        <dbReference type="EMBL" id="BCN31885.1"/>
    </source>
</evidence>
<dbReference type="KEGG" id="ahb:bsdtb5_31800"/>
<sequence>MKKVRLLIISIIMIVLIICGFKMCERGKIQSQNEIVKKERNKEQGKKAEGKKTKSEKLGDNILKENKKLIMDNIGIDDDCAQGIVDELNRLKIKKLISIKDYTKGKKGYTFSVKDEKDQVYYIGLGVKL</sequence>
<accession>A0A7R7EMW4</accession>
<name>A0A7R7EMW4_9FIRM</name>
<gene>
    <name evidence="2" type="ORF">bsdtb5_31800</name>
</gene>
<evidence type="ECO:0000313" key="3">
    <source>
        <dbReference type="Proteomes" id="UP000595897"/>
    </source>
</evidence>
<organism evidence="2 3">
    <name type="scientific">Anaeromicropila herbilytica</name>
    <dbReference type="NCBI Taxonomy" id="2785025"/>
    <lineage>
        <taxon>Bacteria</taxon>
        <taxon>Bacillati</taxon>
        <taxon>Bacillota</taxon>
        <taxon>Clostridia</taxon>
        <taxon>Lachnospirales</taxon>
        <taxon>Lachnospiraceae</taxon>
        <taxon>Anaeromicropila</taxon>
    </lineage>
</organism>
<proteinExistence type="predicted"/>
<dbReference type="Proteomes" id="UP000595897">
    <property type="component" value="Chromosome"/>
</dbReference>
<protein>
    <submittedName>
        <fullName evidence="2">Uncharacterized protein</fullName>
    </submittedName>
</protein>
<feature type="transmembrane region" description="Helical" evidence="1">
    <location>
        <begin position="6"/>
        <end position="24"/>
    </location>
</feature>
<dbReference type="AlphaFoldDB" id="A0A7R7EMW4"/>